<gene>
    <name evidence="2" type="ORF">HKW66_Vig0246510</name>
</gene>
<dbReference type="EMBL" id="JABFOF010000005">
    <property type="protein sequence ID" value="KAG2396983.1"/>
    <property type="molecule type" value="Genomic_DNA"/>
</dbReference>
<sequence>MELWDVAEEYESNTMPTYKNEELQQVREKYVCDWILDVDNVRRDEVLQDLALWFSDTPALLRQHSGGHCKGPAQGRKRVGGIETQNAPLVGWVGGKTMPSSLSANAGVAATLNRNWLCGRRRTAAALVAGRRKTHSHSRVPALSQASLLSLPMFQIQNVKTGNGTSKFQTSLQTLFPPFALVGPTVLRYCDRFVSAWWCVVVFIWPLFVVCIWLLSRCVLGVAVADTTSCLVNLAGQNQLLGELGCLLGVLPATR</sequence>
<organism evidence="2 3">
    <name type="scientific">Phaseolus angularis</name>
    <name type="common">Azuki bean</name>
    <name type="synonym">Vigna angularis</name>
    <dbReference type="NCBI Taxonomy" id="3914"/>
    <lineage>
        <taxon>Eukaryota</taxon>
        <taxon>Viridiplantae</taxon>
        <taxon>Streptophyta</taxon>
        <taxon>Embryophyta</taxon>
        <taxon>Tracheophyta</taxon>
        <taxon>Spermatophyta</taxon>
        <taxon>Magnoliopsida</taxon>
        <taxon>eudicotyledons</taxon>
        <taxon>Gunneridae</taxon>
        <taxon>Pentapetalae</taxon>
        <taxon>rosids</taxon>
        <taxon>fabids</taxon>
        <taxon>Fabales</taxon>
        <taxon>Fabaceae</taxon>
        <taxon>Papilionoideae</taxon>
        <taxon>50 kb inversion clade</taxon>
        <taxon>NPAAA clade</taxon>
        <taxon>indigoferoid/millettioid clade</taxon>
        <taxon>Phaseoleae</taxon>
        <taxon>Vigna</taxon>
    </lineage>
</organism>
<protein>
    <submittedName>
        <fullName evidence="2">Uncharacterized protein</fullName>
    </submittedName>
</protein>
<evidence type="ECO:0000313" key="3">
    <source>
        <dbReference type="Proteomes" id="UP000743370"/>
    </source>
</evidence>
<keyword evidence="1" id="KW-0472">Membrane</keyword>
<dbReference type="Proteomes" id="UP000743370">
    <property type="component" value="Unassembled WGS sequence"/>
</dbReference>
<keyword evidence="1" id="KW-1133">Transmembrane helix</keyword>
<comment type="caution">
    <text evidence="2">The sequence shown here is derived from an EMBL/GenBank/DDBJ whole genome shotgun (WGS) entry which is preliminary data.</text>
</comment>
<proteinExistence type="predicted"/>
<evidence type="ECO:0000256" key="1">
    <source>
        <dbReference type="SAM" id="Phobius"/>
    </source>
</evidence>
<name>A0A8T0KES4_PHAAN</name>
<feature type="transmembrane region" description="Helical" evidence="1">
    <location>
        <begin position="195"/>
        <end position="215"/>
    </location>
</feature>
<dbReference type="AlphaFoldDB" id="A0A8T0KES4"/>
<evidence type="ECO:0000313" key="2">
    <source>
        <dbReference type="EMBL" id="KAG2396983.1"/>
    </source>
</evidence>
<reference evidence="2 3" key="1">
    <citation type="submission" date="2020-05" db="EMBL/GenBank/DDBJ databases">
        <title>Vigna angularis (adzuki bean) Var. LongXiaoDou No. 4 denovo assembly.</title>
        <authorList>
            <person name="Xiang H."/>
        </authorList>
    </citation>
    <scope>NUCLEOTIDE SEQUENCE [LARGE SCALE GENOMIC DNA]</scope>
    <source>
        <tissue evidence="2">Leaf</tissue>
    </source>
</reference>
<accession>A0A8T0KES4</accession>
<keyword evidence="1" id="KW-0812">Transmembrane</keyword>